<dbReference type="Proteomes" id="UP001595384">
    <property type="component" value="Unassembled WGS sequence"/>
</dbReference>
<name>A0ABV7C5E7_9VIBR</name>
<reference evidence="2" key="1">
    <citation type="journal article" date="2019" name="Int. J. Syst. Evol. Microbiol.">
        <title>The Global Catalogue of Microorganisms (GCM) 10K type strain sequencing project: providing services to taxonomists for standard genome sequencing and annotation.</title>
        <authorList>
            <consortium name="The Broad Institute Genomics Platform"/>
            <consortium name="The Broad Institute Genome Sequencing Center for Infectious Disease"/>
            <person name="Wu L."/>
            <person name="Ma J."/>
        </authorList>
    </citation>
    <scope>NUCLEOTIDE SEQUENCE [LARGE SCALE GENOMIC DNA]</scope>
    <source>
        <strain evidence="2">KCTC 62784</strain>
    </source>
</reference>
<gene>
    <name evidence="1" type="ORF">ACFODT_03240</name>
</gene>
<dbReference type="RefSeq" id="WP_123016032.1">
    <property type="nucleotide sequence ID" value="NZ_AP024911.1"/>
</dbReference>
<proteinExistence type="predicted"/>
<organism evidence="1 2">
    <name type="scientific">Vibrio zhugei</name>
    <dbReference type="NCBI Taxonomy" id="2479546"/>
    <lineage>
        <taxon>Bacteria</taxon>
        <taxon>Pseudomonadati</taxon>
        <taxon>Pseudomonadota</taxon>
        <taxon>Gammaproteobacteria</taxon>
        <taxon>Vibrionales</taxon>
        <taxon>Vibrionaceae</taxon>
        <taxon>Vibrio</taxon>
    </lineage>
</organism>
<protein>
    <recommendedName>
        <fullName evidence="3">30S ribosomal protein S6 modification protein</fullName>
    </recommendedName>
</protein>
<keyword evidence="2" id="KW-1185">Reference proteome</keyword>
<comment type="caution">
    <text evidence="1">The sequence shown here is derived from an EMBL/GenBank/DDBJ whole genome shotgun (WGS) entry which is preliminary data.</text>
</comment>
<evidence type="ECO:0000313" key="2">
    <source>
        <dbReference type="Proteomes" id="UP001595384"/>
    </source>
</evidence>
<sequence length="80" mass="9012">MFNQSKISVWYAVSSQKVVLGEILSHSGYDMVSLWRGIPFYQEDQDDLGYRLSLFDADGREIGAKAVSGAFVEDFLLSEK</sequence>
<evidence type="ECO:0008006" key="3">
    <source>
        <dbReference type="Google" id="ProtNLM"/>
    </source>
</evidence>
<accession>A0ABV7C5E7</accession>
<evidence type="ECO:0000313" key="1">
    <source>
        <dbReference type="EMBL" id="MFC3022843.1"/>
    </source>
</evidence>
<dbReference type="EMBL" id="JBHRSE010000024">
    <property type="protein sequence ID" value="MFC3022843.1"/>
    <property type="molecule type" value="Genomic_DNA"/>
</dbReference>